<evidence type="ECO:0000256" key="12">
    <source>
        <dbReference type="SAM" id="MobiDB-lite"/>
    </source>
</evidence>
<dbReference type="GO" id="GO:0046872">
    <property type="term" value="F:metal ion binding"/>
    <property type="evidence" value="ECO:0007669"/>
    <property type="project" value="UniProtKB-KW"/>
</dbReference>
<dbReference type="InterPro" id="IPR026590">
    <property type="entry name" value="Ssirtuin_cat_dom"/>
</dbReference>
<dbReference type="EMBL" id="JAULSW010000008">
    <property type="protein sequence ID" value="KAK3372366.1"/>
    <property type="molecule type" value="Genomic_DNA"/>
</dbReference>
<dbReference type="PROSITE" id="PS50305">
    <property type="entry name" value="SIRTUIN"/>
    <property type="match status" value="1"/>
</dbReference>
<dbReference type="Gene3D" id="3.40.50.1220">
    <property type="entry name" value="TPP-binding domain"/>
    <property type="match status" value="1"/>
</dbReference>
<feature type="binding site" evidence="9 10">
    <location>
        <position position="153"/>
    </location>
    <ligand>
        <name>Zn(2+)</name>
        <dbReference type="ChEBI" id="CHEBI:29105"/>
    </ligand>
</feature>
<evidence type="ECO:0000256" key="11">
    <source>
        <dbReference type="SAM" id="Coils"/>
    </source>
</evidence>
<protein>
    <recommendedName>
        <fullName evidence="2">protein acetyllysine N-acetyltransferase</fullName>
        <ecNumber evidence="2">2.3.1.286</ecNumber>
    </recommendedName>
</protein>
<evidence type="ECO:0000256" key="6">
    <source>
        <dbReference type="ARBA" id="ARBA00023027"/>
    </source>
</evidence>
<dbReference type="GO" id="GO:0017136">
    <property type="term" value="F:histone deacetylase activity, NAD-dependent"/>
    <property type="evidence" value="ECO:0007669"/>
    <property type="project" value="InterPro"/>
</dbReference>
<dbReference type="SUPFAM" id="SSF52467">
    <property type="entry name" value="DHS-like NAD/FAD-binding domain"/>
    <property type="match status" value="1"/>
</dbReference>
<keyword evidence="15" id="KW-1185">Reference proteome</keyword>
<feature type="binding site" evidence="8">
    <location>
        <begin position="53"/>
        <end position="55"/>
    </location>
    <ligand>
        <name>NAD(+)</name>
        <dbReference type="ChEBI" id="CHEBI:57540"/>
    </ligand>
</feature>
<feature type="non-terminal residue" evidence="14">
    <location>
        <position position="374"/>
    </location>
</feature>
<evidence type="ECO:0000256" key="4">
    <source>
        <dbReference type="ARBA" id="ARBA00022723"/>
    </source>
</evidence>
<feature type="binding site" evidence="8">
    <location>
        <position position="264"/>
    </location>
    <ligand>
        <name>NAD(+)</name>
        <dbReference type="ChEBI" id="CHEBI:57540"/>
    </ligand>
</feature>
<dbReference type="Proteomes" id="UP001285441">
    <property type="component" value="Unassembled WGS sequence"/>
</dbReference>
<evidence type="ECO:0000313" key="15">
    <source>
        <dbReference type="Proteomes" id="UP001285441"/>
    </source>
</evidence>
<dbReference type="Pfam" id="PF02146">
    <property type="entry name" value="SIR2"/>
    <property type="match status" value="1"/>
</dbReference>
<dbReference type="InterPro" id="IPR026591">
    <property type="entry name" value="Sirtuin_cat_small_dom_sf"/>
</dbReference>
<feature type="binding site" evidence="9 10">
    <location>
        <position position="156"/>
    </location>
    <ligand>
        <name>Zn(2+)</name>
        <dbReference type="ChEBI" id="CHEBI:29105"/>
    </ligand>
</feature>
<dbReference type="Gene3D" id="3.30.1600.10">
    <property type="entry name" value="SIR2/SIRT2 'Small Domain"/>
    <property type="match status" value="1"/>
</dbReference>
<feature type="active site" description="Proton acceptor" evidence="7 10">
    <location>
        <position position="145"/>
    </location>
</feature>
<dbReference type="InterPro" id="IPR017328">
    <property type="entry name" value="Sirtuin_class_I"/>
</dbReference>
<dbReference type="PANTHER" id="PTHR11085">
    <property type="entry name" value="NAD-DEPENDENT PROTEIN DEACYLASE SIRTUIN-5, MITOCHONDRIAL-RELATED"/>
    <property type="match status" value="1"/>
</dbReference>
<keyword evidence="4 9" id="KW-0479">Metal-binding</keyword>
<evidence type="ECO:0000256" key="3">
    <source>
        <dbReference type="ARBA" id="ARBA00022679"/>
    </source>
</evidence>
<dbReference type="PIRSF" id="PIRSF037938">
    <property type="entry name" value="SIR2_euk"/>
    <property type="match status" value="1"/>
</dbReference>
<evidence type="ECO:0000256" key="8">
    <source>
        <dbReference type="PIRSR" id="PIRSR037938-2"/>
    </source>
</evidence>
<feature type="compositionally biased region" description="Basic and acidic residues" evidence="12">
    <location>
        <begin position="343"/>
        <end position="374"/>
    </location>
</feature>
<dbReference type="InterPro" id="IPR029035">
    <property type="entry name" value="DHS-like_NAD/FAD-binding_dom"/>
</dbReference>
<dbReference type="PANTHER" id="PTHR11085:SF6">
    <property type="entry name" value="NAD-DEPENDENT PROTEIN DEACETYLASE SIRTUIN-2"/>
    <property type="match status" value="1"/>
</dbReference>
<dbReference type="InterPro" id="IPR050134">
    <property type="entry name" value="NAD-dep_sirtuin_deacylases"/>
</dbReference>
<evidence type="ECO:0000256" key="5">
    <source>
        <dbReference type="ARBA" id="ARBA00022833"/>
    </source>
</evidence>
<dbReference type="GO" id="GO:0070403">
    <property type="term" value="F:NAD+ binding"/>
    <property type="evidence" value="ECO:0007669"/>
    <property type="project" value="InterPro"/>
</dbReference>
<dbReference type="InterPro" id="IPR003000">
    <property type="entry name" value="Sirtuin"/>
</dbReference>
<evidence type="ECO:0000256" key="1">
    <source>
        <dbReference type="ARBA" id="ARBA00006924"/>
    </source>
</evidence>
<proteinExistence type="inferred from homology"/>
<keyword evidence="11" id="KW-0175">Coiled coil</keyword>
<feature type="binding site" evidence="8">
    <location>
        <begin position="220"/>
        <end position="221"/>
    </location>
    <ligand>
        <name>NAD(+)</name>
        <dbReference type="ChEBI" id="CHEBI:57540"/>
    </ligand>
</feature>
<evidence type="ECO:0000256" key="7">
    <source>
        <dbReference type="PIRSR" id="PIRSR037938-1"/>
    </source>
</evidence>
<feature type="domain" description="Deacetylase sirtuin-type" evidence="13">
    <location>
        <begin position="15"/>
        <end position="278"/>
    </location>
</feature>
<evidence type="ECO:0000259" key="13">
    <source>
        <dbReference type="PROSITE" id="PS50305"/>
    </source>
</evidence>
<comment type="similarity">
    <text evidence="1">Belongs to the sirtuin family. Class I subfamily.</text>
</comment>
<keyword evidence="6 8" id="KW-0520">NAD</keyword>
<feature type="region of interest" description="Disordered" evidence="12">
    <location>
        <begin position="325"/>
        <end position="374"/>
    </location>
</feature>
<reference evidence="14" key="1">
    <citation type="journal article" date="2023" name="Mol. Phylogenet. Evol.">
        <title>Genome-scale phylogeny and comparative genomics of the fungal order Sordariales.</title>
        <authorList>
            <person name="Hensen N."/>
            <person name="Bonometti L."/>
            <person name="Westerberg I."/>
            <person name="Brannstrom I.O."/>
            <person name="Guillou S."/>
            <person name="Cros-Aarteil S."/>
            <person name="Calhoun S."/>
            <person name="Haridas S."/>
            <person name="Kuo A."/>
            <person name="Mondo S."/>
            <person name="Pangilinan J."/>
            <person name="Riley R."/>
            <person name="LaButti K."/>
            <person name="Andreopoulos B."/>
            <person name="Lipzen A."/>
            <person name="Chen C."/>
            <person name="Yan M."/>
            <person name="Daum C."/>
            <person name="Ng V."/>
            <person name="Clum A."/>
            <person name="Steindorff A."/>
            <person name="Ohm R.A."/>
            <person name="Martin F."/>
            <person name="Silar P."/>
            <person name="Natvig D.O."/>
            <person name="Lalanne C."/>
            <person name="Gautier V."/>
            <person name="Ament-Velasquez S.L."/>
            <person name="Kruys A."/>
            <person name="Hutchinson M.I."/>
            <person name="Powell A.J."/>
            <person name="Barry K."/>
            <person name="Miller A.N."/>
            <person name="Grigoriev I.V."/>
            <person name="Debuchy R."/>
            <person name="Gladieux P."/>
            <person name="Hiltunen Thoren M."/>
            <person name="Johannesson H."/>
        </authorList>
    </citation>
    <scope>NUCLEOTIDE SEQUENCE</scope>
    <source>
        <strain evidence="14">CBS 232.78</strain>
    </source>
</reference>
<evidence type="ECO:0000256" key="2">
    <source>
        <dbReference type="ARBA" id="ARBA00012928"/>
    </source>
</evidence>
<comment type="caution">
    <text evidence="14">The sequence shown here is derived from an EMBL/GenBank/DDBJ whole genome shotgun (WGS) entry which is preliminary data.</text>
</comment>
<feature type="binding site" evidence="9 10">
    <location>
        <position position="177"/>
    </location>
    <ligand>
        <name>Zn(2+)</name>
        <dbReference type="ChEBI" id="CHEBI:29105"/>
    </ligand>
</feature>
<reference evidence="14" key="2">
    <citation type="submission" date="2023-06" db="EMBL/GenBank/DDBJ databases">
        <authorList>
            <consortium name="Lawrence Berkeley National Laboratory"/>
            <person name="Haridas S."/>
            <person name="Hensen N."/>
            <person name="Bonometti L."/>
            <person name="Westerberg I."/>
            <person name="Brannstrom I.O."/>
            <person name="Guillou S."/>
            <person name="Cros-Aarteil S."/>
            <person name="Calhoun S."/>
            <person name="Kuo A."/>
            <person name="Mondo S."/>
            <person name="Pangilinan J."/>
            <person name="Riley R."/>
            <person name="LaButti K."/>
            <person name="Andreopoulos B."/>
            <person name="Lipzen A."/>
            <person name="Chen C."/>
            <person name="Yanf M."/>
            <person name="Daum C."/>
            <person name="Ng V."/>
            <person name="Clum A."/>
            <person name="Steindorff A."/>
            <person name="Ohm R."/>
            <person name="Martin F."/>
            <person name="Silar P."/>
            <person name="Natvig D."/>
            <person name="Lalanne C."/>
            <person name="Gautier V."/>
            <person name="Ament-velasquez S.L."/>
            <person name="Kruys A."/>
            <person name="Hutchinson M.I."/>
            <person name="Powell A.J."/>
            <person name="Barry K."/>
            <person name="Miller A.N."/>
            <person name="Grigoriev I.V."/>
            <person name="Debuchy R."/>
            <person name="Gladieux P."/>
            <person name="Thoren M.H."/>
            <person name="Johannesson H."/>
        </authorList>
    </citation>
    <scope>NUCLEOTIDE SEQUENCE</scope>
    <source>
        <strain evidence="14">CBS 232.78</strain>
    </source>
</reference>
<feature type="coiled-coil region" evidence="11">
    <location>
        <begin position="291"/>
        <end position="325"/>
    </location>
</feature>
<evidence type="ECO:0000256" key="10">
    <source>
        <dbReference type="PROSITE-ProRule" id="PRU00236"/>
    </source>
</evidence>
<feature type="binding site" evidence="8">
    <location>
        <begin position="125"/>
        <end position="128"/>
    </location>
    <ligand>
        <name>NAD(+)</name>
        <dbReference type="ChEBI" id="CHEBI:57540"/>
    </ligand>
</feature>
<name>A0AAE0K962_9PEZI</name>
<dbReference type="EC" id="2.3.1.286" evidence="2"/>
<sequence length="374" mass="41424">MGQEQSVIDDDTPPKSLADRSLAAVADYIKSGKARRIVVMTGAGISTAAGIPDFRSPETGLYANLAALDLPEPEAVFDLHFFKQNPKPFYVLAKDLYPGNFYPTVSHVFISMLAEKGLLCQLYTQNIDCLERAAGIPSELIVEAHGSFAGQRCIECKTAYPENLMREHVARAEVPRCIRYPECSGLVKPDIVFFHEALPSLFYERMDLTISADLALVMGTSLQVHPFAGLPNMVPDRAPRVLFNMERVGTLGSQADDVLVLGDCDTGVRKLADELGWRDELEEKWRALVGHKEAKRQLQGMKKRIEGIQDEVSRLADEVEEVLRLGHDGSADEANSVIQPPSRDPEKEKSPEDGQEDRQEARTGEAEEKDQAET</sequence>
<dbReference type="AlphaFoldDB" id="A0AAE0K962"/>
<organism evidence="14 15">
    <name type="scientific">Podospora didyma</name>
    <dbReference type="NCBI Taxonomy" id="330526"/>
    <lineage>
        <taxon>Eukaryota</taxon>
        <taxon>Fungi</taxon>
        <taxon>Dikarya</taxon>
        <taxon>Ascomycota</taxon>
        <taxon>Pezizomycotina</taxon>
        <taxon>Sordariomycetes</taxon>
        <taxon>Sordariomycetidae</taxon>
        <taxon>Sordariales</taxon>
        <taxon>Podosporaceae</taxon>
        <taxon>Podospora</taxon>
    </lineage>
</organism>
<feature type="binding site" evidence="8">
    <location>
        <begin position="43"/>
        <end position="47"/>
    </location>
    <ligand>
        <name>NAD(+)</name>
        <dbReference type="ChEBI" id="CHEBI:57540"/>
    </ligand>
</feature>
<feature type="binding site" evidence="8">
    <location>
        <begin position="244"/>
        <end position="246"/>
    </location>
    <ligand>
        <name>NAD(+)</name>
        <dbReference type="ChEBI" id="CHEBI:57540"/>
    </ligand>
</feature>
<dbReference type="GO" id="GO:0005634">
    <property type="term" value="C:nucleus"/>
    <property type="evidence" value="ECO:0007669"/>
    <property type="project" value="TreeGrafter"/>
</dbReference>
<accession>A0AAE0K962</accession>
<evidence type="ECO:0000313" key="14">
    <source>
        <dbReference type="EMBL" id="KAK3372366.1"/>
    </source>
</evidence>
<dbReference type="CDD" id="cd01408">
    <property type="entry name" value="SIRT1"/>
    <property type="match status" value="1"/>
</dbReference>
<keyword evidence="3" id="KW-0808">Transferase</keyword>
<keyword evidence="5 9" id="KW-0862">Zinc</keyword>
<feature type="binding site" evidence="9 10">
    <location>
        <position position="183"/>
    </location>
    <ligand>
        <name>Zn(2+)</name>
        <dbReference type="ChEBI" id="CHEBI:29105"/>
    </ligand>
</feature>
<gene>
    <name evidence="14" type="ORF">B0H63DRAFT_367371</name>
</gene>
<evidence type="ECO:0000256" key="9">
    <source>
        <dbReference type="PIRSR" id="PIRSR037938-3"/>
    </source>
</evidence>
<comment type="cofactor">
    <cofactor evidence="9">
        <name>Zn(2+)</name>
        <dbReference type="ChEBI" id="CHEBI:29105"/>
    </cofactor>
    <text evidence="9">Binds 1 zinc ion per subunit.</text>
</comment>